<gene>
    <name evidence="6" type="ORF">ABB27_05425</name>
</gene>
<evidence type="ECO:0000256" key="3">
    <source>
        <dbReference type="ARBA" id="ARBA00023125"/>
    </source>
</evidence>
<dbReference type="InterPro" id="IPR036388">
    <property type="entry name" value="WH-like_DNA-bd_sf"/>
</dbReference>
<dbReference type="Gene3D" id="3.40.190.290">
    <property type="match status" value="1"/>
</dbReference>
<dbReference type="InterPro" id="IPR058163">
    <property type="entry name" value="LysR-type_TF_proteobact-type"/>
</dbReference>
<dbReference type="GO" id="GO:0006351">
    <property type="term" value="P:DNA-templated transcription"/>
    <property type="evidence" value="ECO:0007669"/>
    <property type="project" value="TreeGrafter"/>
</dbReference>
<sequence length="321" mass="35382">MSTNKAVALMADMVTFVKVVETGSFSEAARQLGATPSATSRSVARLEKALGIRLLQRSTRKLRLSDLGQEVFQRCSDVSSAAQSVMSISHQLSPEPQGLVRVSVPKAVGRALIHPHVADFLARYPKVDLLLRFEDRQLDLIDDEIDLAIRISDHPAPGLMGRPLISIDHLLCASPHYLATRGTPAQPQDLREHDCIYLGEEPGDARWKLQRQGKTVSVNVRGRYAVNHTGARLDAVLNHLGIGSLPYFTAKEALQQGRIVQVLPDWNFQSNYGGQAWVLYAPTRHLPPKLTAFIGFMAERLAKEPTLSERLRSTQAVAAQS</sequence>
<dbReference type="Proteomes" id="UP000051863">
    <property type="component" value="Unassembled WGS sequence"/>
</dbReference>
<dbReference type="Gene3D" id="1.10.10.10">
    <property type="entry name" value="Winged helix-like DNA-binding domain superfamily/Winged helix DNA-binding domain"/>
    <property type="match status" value="1"/>
</dbReference>
<dbReference type="Pfam" id="PF03466">
    <property type="entry name" value="LysR_substrate"/>
    <property type="match status" value="1"/>
</dbReference>
<keyword evidence="4" id="KW-0804">Transcription</keyword>
<comment type="similarity">
    <text evidence="1">Belongs to the LysR transcriptional regulatory family.</text>
</comment>
<organism evidence="6 7">
    <name type="scientific">Stenotrophomonas terrae</name>
    <dbReference type="NCBI Taxonomy" id="405446"/>
    <lineage>
        <taxon>Bacteria</taxon>
        <taxon>Pseudomonadati</taxon>
        <taxon>Pseudomonadota</taxon>
        <taxon>Gammaproteobacteria</taxon>
        <taxon>Lysobacterales</taxon>
        <taxon>Lysobacteraceae</taxon>
        <taxon>Stenotrophomonas</taxon>
    </lineage>
</organism>
<proteinExistence type="inferred from homology"/>
<dbReference type="EMBL" id="LDJJ01000015">
    <property type="protein sequence ID" value="KRG69710.1"/>
    <property type="molecule type" value="Genomic_DNA"/>
</dbReference>
<keyword evidence="7" id="KW-1185">Reference proteome</keyword>
<dbReference type="OrthoDB" id="9810065at2"/>
<reference evidence="6 7" key="1">
    <citation type="submission" date="2015-05" db="EMBL/GenBank/DDBJ databases">
        <title>Genome sequencing and analysis of members of genus Stenotrophomonas.</title>
        <authorList>
            <person name="Patil P.P."/>
            <person name="Midha S."/>
            <person name="Patil P.B."/>
        </authorList>
    </citation>
    <scope>NUCLEOTIDE SEQUENCE [LARGE SCALE GENOMIC DNA]</scope>
    <source>
        <strain evidence="6 7">DSM 18941</strain>
    </source>
</reference>
<dbReference type="GO" id="GO:0043565">
    <property type="term" value="F:sequence-specific DNA binding"/>
    <property type="evidence" value="ECO:0007669"/>
    <property type="project" value="TreeGrafter"/>
</dbReference>
<dbReference type="FunFam" id="1.10.10.10:FF:000001">
    <property type="entry name" value="LysR family transcriptional regulator"/>
    <property type="match status" value="1"/>
</dbReference>
<dbReference type="PROSITE" id="PS50931">
    <property type="entry name" value="HTH_LYSR"/>
    <property type="match status" value="1"/>
</dbReference>
<dbReference type="SUPFAM" id="SSF53850">
    <property type="entry name" value="Periplasmic binding protein-like II"/>
    <property type="match status" value="1"/>
</dbReference>
<name>A0A0R0CUU1_9GAMM</name>
<dbReference type="RefSeq" id="WP_057627213.1">
    <property type="nucleotide sequence ID" value="NZ_LDJJ01000015.1"/>
</dbReference>
<comment type="caution">
    <text evidence="6">The sequence shown here is derived from an EMBL/GenBank/DDBJ whole genome shotgun (WGS) entry which is preliminary data.</text>
</comment>
<keyword evidence="3" id="KW-0238">DNA-binding</keyword>
<evidence type="ECO:0000256" key="4">
    <source>
        <dbReference type="ARBA" id="ARBA00023163"/>
    </source>
</evidence>
<evidence type="ECO:0000259" key="5">
    <source>
        <dbReference type="PROSITE" id="PS50931"/>
    </source>
</evidence>
<evidence type="ECO:0000313" key="6">
    <source>
        <dbReference type="EMBL" id="KRG69710.1"/>
    </source>
</evidence>
<dbReference type="PATRIC" id="fig|405446.3.peg.408"/>
<dbReference type="SUPFAM" id="SSF46785">
    <property type="entry name" value="Winged helix' DNA-binding domain"/>
    <property type="match status" value="1"/>
</dbReference>
<dbReference type="InterPro" id="IPR036390">
    <property type="entry name" value="WH_DNA-bd_sf"/>
</dbReference>
<dbReference type="PANTHER" id="PTHR30537">
    <property type="entry name" value="HTH-TYPE TRANSCRIPTIONAL REGULATOR"/>
    <property type="match status" value="1"/>
</dbReference>
<dbReference type="InterPro" id="IPR005119">
    <property type="entry name" value="LysR_subst-bd"/>
</dbReference>
<keyword evidence="2" id="KW-0805">Transcription regulation</keyword>
<dbReference type="Pfam" id="PF00126">
    <property type="entry name" value="HTH_1"/>
    <property type="match status" value="1"/>
</dbReference>
<evidence type="ECO:0000256" key="1">
    <source>
        <dbReference type="ARBA" id="ARBA00009437"/>
    </source>
</evidence>
<accession>A0A0R0CUU1</accession>
<dbReference type="PANTHER" id="PTHR30537:SF5">
    <property type="entry name" value="HTH-TYPE TRANSCRIPTIONAL ACTIVATOR TTDR-RELATED"/>
    <property type="match status" value="1"/>
</dbReference>
<evidence type="ECO:0000313" key="7">
    <source>
        <dbReference type="Proteomes" id="UP000051863"/>
    </source>
</evidence>
<dbReference type="CDD" id="cd08422">
    <property type="entry name" value="PBP2_CrgA_like"/>
    <property type="match status" value="1"/>
</dbReference>
<feature type="domain" description="HTH lysR-type" evidence="5">
    <location>
        <begin position="12"/>
        <end position="65"/>
    </location>
</feature>
<dbReference type="InterPro" id="IPR000847">
    <property type="entry name" value="LysR_HTH_N"/>
</dbReference>
<dbReference type="AlphaFoldDB" id="A0A0R0CUU1"/>
<dbReference type="GO" id="GO:0003700">
    <property type="term" value="F:DNA-binding transcription factor activity"/>
    <property type="evidence" value="ECO:0007669"/>
    <property type="project" value="InterPro"/>
</dbReference>
<evidence type="ECO:0000256" key="2">
    <source>
        <dbReference type="ARBA" id="ARBA00023015"/>
    </source>
</evidence>
<protein>
    <submittedName>
        <fullName evidence="6">Transcriptional regulator</fullName>
    </submittedName>
</protein>